<evidence type="ECO:0000256" key="2">
    <source>
        <dbReference type="SAM" id="SignalP"/>
    </source>
</evidence>
<protein>
    <submittedName>
        <fullName evidence="4">Uncharacterized protein DUF4124</fullName>
    </submittedName>
</protein>
<evidence type="ECO:0000259" key="3">
    <source>
        <dbReference type="Pfam" id="PF13511"/>
    </source>
</evidence>
<gene>
    <name evidence="4" type="ORF">DFR38_11298</name>
</gene>
<dbReference type="InterPro" id="IPR025392">
    <property type="entry name" value="DUF4124"/>
</dbReference>
<feature type="compositionally biased region" description="Low complexity" evidence="1">
    <location>
        <begin position="52"/>
        <end position="67"/>
    </location>
</feature>
<name>A0A318JCG5_9NEIS</name>
<dbReference type="EMBL" id="QJKC01000012">
    <property type="protein sequence ID" value="PXX44670.1"/>
    <property type="molecule type" value="Genomic_DNA"/>
</dbReference>
<accession>A0A318JCG5</accession>
<evidence type="ECO:0000313" key="5">
    <source>
        <dbReference type="Proteomes" id="UP000248395"/>
    </source>
</evidence>
<comment type="caution">
    <text evidence="4">The sequence shown here is derived from an EMBL/GenBank/DDBJ whole genome shotgun (WGS) entry which is preliminary data.</text>
</comment>
<dbReference type="Pfam" id="PF13511">
    <property type="entry name" value="DUF4124"/>
    <property type="match status" value="1"/>
</dbReference>
<evidence type="ECO:0000313" key="4">
    <source>
        <dbReference type="EMBL" id="PXX44670.1"/>
    </source>
</evidence>
<feature type="signal peptide" evidence="2">
    <location>
        <begin position="1"/>
        <end position="21"/>
    </location>
</feature>
<dbReference type="Proteomes" id="UP000248395">
    <property type="component" value="Unassembled WGS sequence"/>
</dbReference>
<dbReference type="OrthoDB" id="8794394at2"/>
<proteinExistence type="predicted"/>
<keyword evidence="5" id="KW-1185">Reference proteome</keyword>
<evidence type="ECO:0000256" key="1">
    <source>
        <dbReference type="SAM" id="MobiDB-lite"/>
    </source>
</evidence>
<keyword evidence="2" id="KW-0732">Signal</keyword>
<organism evidence="4 5">
    <name type="scientific">Aquitalea magnusonii</name>
    <dbReference type="NCBI Taxonomy" id="332411"/>
    <lineage>
        <taxon>Bacteria</taxon>
        <taxon>Pseudomonadati</taxon>
        <taxon>Pseudomonadota</taxon>
        <taxon>Betaproteobacteria</taxon>
        <taxon>Neisseriales</taxon>
        <taxon>Chromobacteriaceae</taxon>
        <taxon>Aquitalea</taxon>
    </lineage>
</organism>
<reference evidence="4 5" key="1">
    <citation type="submission" date="2018-05" db="EMBL/GenBank/DDBJ databases">
        <title>Genomic Encyclopedia of Type Strains, Phase IV (KMG-IV): sequencing the most valuable type-strain genomes for metagenomic binning, comparative biology and taxonomic classification.</title>
        <authorList>
            <person name="Goeker M."/>
        </authorList>
    </citation>
    <scope>NUCLEOTIDE SEQUENCE [LARGE SCALE GENOMIC DNA]</scope>
    <source>
        <strain evidence="4 5">DSM 25134</strain>
    </source>
</reference>
<feature type="domain" description="DUF4124" evidence="3">
    <location>
        <begin position="14"/>
        <end position="63"/>
    </location>
</feature>
<feature type="chain" id="PRO_5016294205" evidence="2">
    <location>
        <begin position="22"/>
        <end position="144"/>
    </location>
</feature>
<dbReference type="AlphaFoldDB" id="A0A318JCG5"/>
<feature type="region of interest" description="Disordered" evidence="1">
    <location>
        <begin position="37"/>
        <end position="69"/>
    </location>
</feature>
<sequence>MKTRAILSVLVAFSLSAPAMAEVYQYIDANGKTVFSDQPPPGARAKPLNVRASAAASAPAKAPKTTALSEIEKKNAEIDAENAKIKEQNKKTAQENCKNARNNLAALQQGGRVRMPGSNALATDSQRNDLLQEAQQNVANWCNK</sequence>